<reference evidence="2" key="1">
    <citation type="submission" date="2021-01" db="EMBL/GenBank/DDBJ databases">
        <authorList>
            <person name="Corre E."/>
            <person name="Pelletier E."/>
            <person name="Niang G."/>
            <person name="Scheremetjew M."/>
            <person name="Finn R."/>
            <person name="Kale V."/>
            <person name="Holt S."/>
            <person name="Cochrane G."/>
            <person name="Meng A."/>
            <person name="Brown T."/>
            <person name="Cohen L."/>
        </authorList>
    </citation>
    <scope>NUCLEOTIDE SEQUENCE</scope>
    <source>
        <strain evidence="2">CCMP443</strain>
    </source>
</reference>
<evidence type="ECO:0008006" key="3">
    <source>
        <dbReference type="Google" id="ProtNLM"/>
    </source>
</evidence>
<evidence type="ECO:0000313" key="2">
    <source>
        <dbReference type="EMBL" id="CAD8808279.1"/>
    </source>
</evidence>
<organism evidence="2">
    <name type="scientific">Hemiselmis tepida</name>
    <dbReference type="NCBI Taxonomy" id="464990"/>
    <lineage>
        <taxon>Eukaryota</taxon>
        <taxon>Cryptophyceae</taxon>
        <taxon>Cryptomonadales</taxon>
        <taxon>Hemiselmidaceae</taxon>
        <taxon>Hemiselmis</taxon>
    </lineage>
</organism>
<gene>
    <name evidence="2" type="ORF">HTEP1355_LOCUS21959</name>
</gene>
<sequence>MDLASSPVTLEHARSLGSKDCNSAVDRSAPSAMESWGLPSSDRGWSNRRWTDSSVRTGTSGRGWIDRGATADVGLVGTSPRWSVQEGKSSRGKTFSISRVESHESSAVGRLKSIFSQTFSKSMKPSASREFGYIDFSSKVTSLDQLCAQATGLDPILRSKVKEWALGSKGQFPCFDQDGKRDFILWQDALDHPDKIKKIRFAKLKTVNRAVEKLMRSYREDVSRLLDVCRQSIVFDNVKDLTACLIQIYEDPEATIVRIKNRLDPSYNSYASAGYRDVALNLRICNRRSSHMALDTHVCEVQLLLKQVAEIKNEDGHKRYIQFRNARGQ</sequence>
<dbReference type="AlphaFoldDB" id="A0A7S0W940"/>
<feature type="region of interest" description="Disordered" evidence="1">
    <location>
        <begin position="20"/>
        <end position="63"/>
    </location>
</feature>
<dbReference type="EMBL" id="HBFN01037811">
    <property type="protein sequence ID" value="CAD8808279.1"/>
    <property type="molecule type" value="Transcribed_RNA"/>
</dbReference>
<name>A0A7S0W940_9CRYP</name>
<evidence type="ECO:0000256" key="1">
    <source>
        <dbReference type="SAM" id="MobiDB-lite"/>
    </source>
</evidence>
<accession>A0A7S0W940</accession>
<protein>
    <recommendedName>
        <fullName evidence="3">RelA/SpoT domain-containing protein</fullName>
    </recommendedName>
</protein>
<proteinExistence type="predicted"/>